<evidence type="ECO:0000259" key="3">
    <source>
        <dbReference type="PROSITE" id="PS51084"/>
    </source>
</evidence>
<dbReference type="PROSITE" id="PS51084">
    <property type="entry name" value="HIT_2"/>
    <property type="match status" value="1"/>
</dbReference>
<accession>A0A8J4ENP2</accession>
<evidence type="ECO:0000256" key="1">
    <source>
        <dbReference type="PROSITE-ProRule" id="PRU00464"/>
    </source>
</evidence>
<protein>
    <recommendedName>
        <fullName evidence="3">HIT domain-containing protein</fullName>
    </recommendedName>
</protein>
<evidence type="ECO:0000313" key="4">
    <source>
        <dbReference type="EMBL" id="GIL27894.1"/>
    </source>
</evidence>
<organism evidence="4 5">
    <name type="scientific">Actinocatenispora comari</name>
    <dbReference type="NCBI Taxonomy" id="2807577"/>
    <lineage>
        <taxon>Bacteria</taxon>
        <taxon>Bacillati</taxon>
        <taxon>Actinomycetota</taxon>
        <taxon>Actinomycetes</taxon>
        <taxon>Micromonosporales</taxon>
        <taxon>Micromonosporaceae</taxon>
        <taxon>Actinocatenispora</taxon>
    </lineage>
</organism>
<evidence type="ECO:0000313" key="5">
    <source>
        <dbReference type="Proteomes" id="UP000614996"/>
    </source>
</evidence>
<dbReference type="EMBL" id="BOPO01000053">
    <property type="protein sequence ID" value="GIL27894.1"/>
    <property type="molecule type" value="Genomic_DNA"/>
</dbReference>
<feature type="domain" description="HIT" evidence="3">
    <location>
        <begin position="1"/>
        <end position="105"/>
    </location>
</feature>
<keyword evidence="5" id="KW-1185">Reference proteome</keyword>
<comment type="caution">
    <text evidence="4">The sequence shown here is derived from an EMBL/GenBank/DDBJ whole genome shotgun (WGS) entry which is preliminary data.</text>
</comment>
<feature type="region of interest" description="Disordered" evidence="2">
    <location>
        <begin position="94"/>
        <end position="119"/>
    </location>
</feature>
<dbReference type="InterPro" id="IPR011146">
    <property type="entry name" value="HIT-like"/>
</dbReference>
<dbReference type="SUPFAM" id="SSF54197">
    <property type="entry name" value="HIT-like"/>
    <property type="match status" value="1"/>
</dbReference>
<reference evidence="5" key="1">
    <citation type="journal article" date="2021" name="Int. J. Syst. Evol. Microbiol.">
        <title>Actinocatenispora comari sp. nov., an endophytic actinomycete isolated from aerial parts of Comarum salesowianum.</title>
        <authorList>
            <person name="Oyunbileg N."/>
            <person name="Iizaka Y."/>
            <person name="Hamada M."/>
            <person name="Davaapurev B.O."/>
            <person name="Fukumoto A."/>
            <person name="Tsetseg B."/>
            <person name="Kato F."/>
            <person name="Tamura T."/>
            <person name="Batkhuu J."/>
            <person name="Anzai Y."/>
        </authorList>
    </citation>
    <scope>NUCLEOTIDE SEQUENCE [LARGE SCALE GENOMIC DNA]</scope>
    <source>
        <strain evidence="5">NUM-2625</strain>
    </source>
</reference>
<sequence>MCTQSRTDESEAGLRVLATERTDAYLMRRALVRGYVVVIWRGRHVVEPYQLSDDEAARYQADVHRVARAMAAHFRPMKMNWQTLGNRVPHLHTHVTPRYRDDPAPGAPLPDGPNLPLPERQWRADATALRRLLGVEPR</sequence>
<gene>
    <name evidence="4" type="ORF">NUM_31480</name>
</gene>
<dbReference type="RefSeq" id="WP_207125606.1">
    <property type="nucleotide sequence ID" value="NZ_BOPO01000053.1"/>
</dbReference>
<feature type="compositionally biased region" description="Pro residues" evidence="2">
    <location>
        <begin position="105"/>
        <end position="116"/>
    </location>
</feature>
<dbReference type="InterPro" id="IPR036265">
    <property type="entry name" value="HIT-like_sf"/>
</dbReference>
<dbReference type="Proteomes" id="UP000614996">
    <property type="component" value="Unassembled WGS sequence"/>
</dbReference>
<dbReference type="AlphaFoldDB" id="A0A8J4ENP2"/>
<feature type="short sequence motif" description="Histidine triad motif" evidence="1">
    <location>
        <begin position="90"/>
        <end position="94"/>
    </location>
</feature>
<evidence type="ECO:0000256" key="2">
    <source>
        <dbReference type="SAM" id="MobiDB-lite"/>
    </source>
</evidence>
<dbReference type="Gene3D" id="3.30.428.10">
    <property type="entry name" value="HIT-like"/>
    <property type="match status" value="1"/>
</dbReference>
<dbReference type="Pfam" id="PF01230">
    <property type="entry name" value="HIT"/>
    <property type="match status" value="1"/>
</dbReference>
<proteinExistence type="predicted"/>
<name>A0A8J4ENP2_9ACTN</name>
<dbReference type="GO" id="GO:0003824">
    <property type="term" value="F:catalytic activity"/>
    <property type="evidence" value="ECO:0007669"/>
    <property type="project" value="InterPro"/>
</dbReference>